<comment type="caution">
    <text evidence="1">The sequence shown here is derived from an EMBL/GenBank/DDBJ whole genome shotgun (WGS) entry which is preliminary data.</text>
</comment>
<protein>
    <submittedName>
        <fullName evidence="1">Uncharacterized protein</fullName>
    </submittedName>
</protein>
<reference evidence="1" key="1">
    <citation type="journal article" date="2019" name="Sci. Rep.">
        <title>Draft genome of Tanacetum cinerariifolium, the natural source of mosquito coil.</title>
        <authorList>
            <person name="Yamashiro T."/>
            <person name="Shiraishi A."/>
            <person name="Satake H."/>
            <person name="Nakayama K."/>
        </authorList>
    </citation>
    <scope>NUCLEOTIDE SEQUENCE</scope>
</reference>
<sequence length="115" mass="12385">MISFATCHHLSGTTWPANCHRSHHQTTGQRRQMTVFNGGKRRWSTAADGGQRWRTTVDHCRTTGQWSGQVATSAATSAGRSLVRLCGTATSADWVPLPYVAATSATDVAEGIITL</sequence>
<dbReference type="EMBL" id="BKCJ010395456">
    <property type="protein sequence ID" value="GFA26799.1"/>
    <property type="molecule type" value="Genomic_DNA"/>
</dbReference>
<evidence type="ECO:0000313" key="1">
    <source>
        <dbReference type="EMBL" id="GFA26799.1"/>
    </source>
</evidence>
<gene>
    <name evidence="1" type="ORF">Tci_598771</name>
</gene>
<proteinExistence type="predicted"/>
<name>A0A699JBQ0_TANCI</name>
<dbReference type="AlphaFoldDB" id="A0A699JBQ0"/>
<accession>A0A699JBQ0</accession>
<organism evidence="1">
    <name type="scientific">Tanacetum cinerariifolium</name>
    <name type="common">Dalmatian daisy</name>
    <name type="synonym">Chrysanthemum cinerariifolium</name>
    <dbReference type="NCBI Taxonomy" id="118510"/>
    <lineage>
        <taxon>Eukaryota</taxon>
        <taxon>Viridiplantae</taxon>
        <taxon>Streptophyta</taxon>
        <taxon>Embryophyta</taxon>
        <taxon>Tracheophyta</taxon>
        <taxon>Spermatophyta</taxon>
        <taxon>Magnoliopsida</taxon>
        <taxon>eudicotyledons</taxon>
        <taxon>Gunneridae</taxon>
        <taxon>Pentapetalae</taxon>
        <taxon>asterids</taxon>
        <taxon>campanulids</taxon>
        <taxon>Asterales</taxon>
        <taxon>Asteraceae</taxon>
        <taxon>Asteroideae</taxon>
        <taxon>Anthemideae</taxon>
        <taxon>Anthemidinae</taxon>
        <taxon>Tanacetum</taxon>
    </lineage>
</organism>